<evidence type="ECO:0000256" key="1">
    <source>
        <dbReference type="ARBA" id="ARBA00007830"/>
    </source>
</evidence>
<dbReference type="Gene3D" id="2.130.10.10">
    <property type="entry name" value="YVTN repeat-like/Quinoprotein amine dehydrogenase"/>
    <property type="match status" value="1"/>
</dbReference>
<dbReference type="AlphaFoldDB" id="A0A8H7BWN3"/>
<dbReference type="Pfam" id="PF00400">
    <property type="entry name" value="WD40"/>
    <property type="match status" value="4"/>
</dbReference>
<proteinExistence type="inferred from homology"/>
<dbReference type="OrthoDB" id="256303at2759"/>
<reference evidence="5" key="1">
    <citation type="submission" date="2020-01" db="EMBL/GenBank/DDBJ databases">
        <title>Genome Sequencing of Three Apophysomyces-Like Fungal Strains Confirms a Novel Fungal Genus in the Mucoromycota with divergent Burkholderia-like Endosymbiotic Bacteria.</title>
        <authorList>
            <person name="Stajich J.E."/>
            <person name="Macias A.M."/>
            <person name="Carter-House D."/>
            <person name="Lovett B."/>
            <person name="Kasson L.R."/>
            <person name="Berry K."/>
            <person name="Grigoriev I."/>
            <person name="Chang Y."/>
            <person name="Spatafora J."/>
            <person name="Kasson M.T."/>
        </authorList>
    </citation>
    <scope>NUCLEOTIDE SEQUENCE</scope>
    <source>
        <strain evidence="5">NRRL A-21654</strain>
    </source>
</reference>
<dbReference type="PANTHER" id="PTHR10971">
    <property type="entry name" value="MRNA EXPORT FACTOR AND BUB3"/>
    <property type="match status" value="1"/>
</dbReference>
<feature type="repeat" description="WD" evidence="4">
    <location>
        <begin position="56"/>
        <end position="97"/>
    </location>
</feature>
<name>A0A8H7BWN3_9FUNG</name>
<dbReference type="SUPFAM" id="SSF50978">
    <property type="entry name" value="WD40 repeat-like"/>
    <property type="match status" value="1"/>
</dbReference>
<dbReference type="InterPro" id="IPR036322">
    <property type="entry name" value="WD40_repeat_dom_sf"/>
</dbReference>
<evidence type="ECO:0008006" key="7">
    <source>
        <dbReference type="Google" id="ProtNLM"/>
    </source>
</evidence>
<keyword evidence="2 4" id="KW-0853">WD repeat</keyword>
<dbReference type="EMBL" id="JABAYA010000033">
    <property type="protein sequence ID" value="KAF7728650.1"/>
    <property type="molecule type" value="Genomic_DNA"/>
</dbReference>
<comment type="similarity">
    <text evidence="1">Belongs to the WD repeat rae1 family.</text>
</comment>
<dbReference type="InterPro" id="IPR015943">
    <property type="entry name" value="WD40/YVTN_repeat-like_dom_sf"/>
</dbReference>
<protein>
    <recommendedName>
        <fullName evidence="7">Poly(A)+ RNA export protein</fullName>
    </recommendedName>
</protein>
<dbReference type="Proteomes" id="UP000605846">
    <property type="component" value="Unassembled WGS sequence"/>
</dbReference>
<evidence type="ECO:0000256" key="4">
    <source>
        <dbReference type="PROSITE-ProRule" id="PRU00221"/>
    </source>
</evidence>
<dbReference type="InterPro" id="IPR020472">
    <property type="entry name" value="WD40_PAC1"/>
</dbReference>
<dbReference type="FunFam" id="2.130.10.10:FF:000190">
    <property type="entry name" value="Nuclear pore complex subunit"/>
    <property type="match status" value="1"/>
</dbReference>
<dbReference type="InterPro" id="IPR001680">
    <property type="entry name" value="WD40_rpt"/>
</dbReference>
<evidence type="ECO:0000256" key="3">
    <source>
        <dbReference type="ARBA" id="ARBA00022737"/>
    </source>
</evidence>
<keyword evidence="6" id="KW-1185">Reference proteome</keyword>
<evidence type="ECO:0000256" key="2">
    <source>
        <dbReference type="ARBA" id="ARBA00022574"/>
    </source>
</evidence>
<dbReference type="PROSITE" id="PS50294">
    <property type="entry name" value="WD_REPEATS_REGION"/>
    <property type="match status" value="2"/>
</dbReference>
<feature type="repeat" description="WD" evidence="4">
    <location>
        <begin position="231"/>
        <end position="272"/>
    </location>
</feature>
<evidence type="ECO:0000313" key="5">
    <source>
        <dbReference type="EMBL" id="KAF7728650.1"/>
    </source>
</evidence>
<accession>A0A8H7BWN3</accession>
<dbReference type="SMART" id="SM00320">
    <property type="entry name" value="WD40"/>
    <property type="match status" value="6"/>
</dbReference>
<gene>
    <name evidence="5" type="ORF">EC973_005687</name>
</gene>
<organism evidence="5 6">
    <name type="scientific">Apophysomyces ossiformis</name>
    <dbReference type="NCBI Taxonomy" id="679940"/>
    <lineage>
        <taxon>Eukaryota</taxon>
        <taxon>Fungi</taxon>
        <taxon>Fungi incertae sedis</taxon>
        <taxon>Mucoromycota</taxon>
        <taxon>Mucoromycotina</taxon>
        <taxon>Mucoromycetes</taxon>
        <taxon>Mucorales</taxon>
        <taxon>Mucorineae</taxon>
        <taxon>Mucoraceae</taxon>
        <taxon>Apophysomyces</taxon>
    </lineage>
</organism>
<sequence>MNSMQNKDFKLTSPPTDSVSGLAFSPQADFLAISSWDNQIRIYEVQATGNTVPQASYSHEGPALCVTWSKDGTKVVSGGADKAGRMYDVATGQASQIAEHAEPIKCAKFLDQNQQILATGSWDKTIKYWDLRSPTPVGVVQLPERCFSMDTTGNLLVAATADRHVLSFDLNNPTTIFQQTVSPLKWQTRVVSTFIDGSGYAIGSIEGRVGIQYIHSSNQAKNFSFKCHRDMSNNIYSVNSISFHPVYGTFATAGADGQINFWDKDSKQKLKTFSQMSAPISTTAFNRNGSIFAYAVSYDWTKGYKFAQNPNPTEVYLHATSDEDIRPKPAKGKR</sequence>
<feature type="repeat" description="WD" evidence="4">
    <location>
        <begin position="97"/>
        <end position="139"/>
    </location>
</feature>
<comment type="caution">
    <text evidence="5">The sequence shown here is derived from an EMBL/GenBank/DDBJ whole genome shotgun (WGS) entry which is preliminary data.</text>
</comment>
<keyword evidence="3" id="KW-0677">Repeat</keyword>
<evidence type="ECO:0000313" key="6">
    <source>
        <dbReference type="Proteomes" id="UP000605846"/>
    </source>
</evidence>
<dbReference type="PRINTS" id="PR00320">
    <property type="entry name" value="GPROTEINBRPT"/>
</dbReference>
<dbReference type="PROSITE" id="PS50082">
    <property type="entry name" value="WD_REPEATS_2"/>
    <property type="match status" value="3"/>
</dbReference>